<accession>A0A9J6ZGP3</accession>
<feature type="transmembrane region" description="Helical" evidence="6">
    <location>
        <begin position="12"/>
        <end position="30"/>
    </location>
</feature>
<feature type="transmembrane region" description="Helical" evidence="6">
    <location>
        <begin position="42"/>
        <end position="63"/>
    </location>
</feature>
<evidence type="ECO:0000256" key="6">
    <source>
        <dbReference type="SAM" id="Phobius"/>
    </source>
</evidence>
<evidence type="ECO:0000313" key="8">
    <source>
        <dbReference type="EMBL" id="URN95301.1"/>
    </source>
</evidence>
<evidence type="ECO:0000256" key="1">
    <source>
        <dbReference type="ARBA" id="ARBA00004651"/>
    </source>
</evidence>
<evidence type="ECO:0000313" key="9">
    <source>
        <dbReference type="Proteomes" id="UP001056756"/>
    </source>
</evidence>
<evidence type="ECO:0000256" key="3">
    <source>
        <dbReference type="ARBA" id="ARBA00022692"/>
    </source>
</evidence>
<keyword evidence="3 6" id="KW-0812">Transmembrane</keyword>
<reference evidence="8" key="1">
    <citation type="submission" date="2022-05" db="EMBL/GenBank/DDBJ databases">
        <title>Novel bacterial taxa in a minimal lignocellulolytic consortium and its capacity to transform plastics disclosed by genome-resolved metagenomics.</title>
        <authorList>
            <person name="Rodriguez C.A.D."/>
            <person name="Diaz-Garcia L."/>
            <person name="Herrera K."/>
            <person name="Tarazona N.A."/>
            <person name="Sproer C."/>
            <person name="Overmann J."/>
            <person name="Jimenez D.J."/>
        </authorList>
    </citation>
    <scope>NUCLEOTIDE SEQUENCE</scope>
    <source>
        <strain evidence="8">MAG5</strain>
    </source>
</reference>
<dbReference type="Proteomes" id="UP001056756">
    <property type="component" value="Chromosome"/>
</dbReference>
<dbReference type="Pfam" id="PF12823">
    <property type="entry name" value="DUF3817"/>
    <property type="match status" value="1"/>
</dbReference>
<protein>
    <submittedName>
        <fullName evidence="8">DUF3817 domain-containing protein</fullName>
    </submittedName>
</protein>
<feature type="transmembrane region" description="Helical" evidence="6">
    <location>
        <begin position="69"/>
        <end position="88"/>
    </location>
</feature>
<keyword evidence="2" id="KW-1003">Cell membrane</keyword>
<dbReference type="PANTHER" id="PTHR40077">
    <property type="entry name" value="MEMBRANE PROTEIN-RELATED"/>
    <property type="match status" value="1"/>
</dbReference>
<dbReference type="NCBIfam" id="TIGR03954">
    <property type="entry name" value="integ_memb_HG"/>
    <property type="match status" value="1"/>
</dbReference>
<evidence type="ECO:0000256" key="4">
    <source>
        <dbReference type="ARBA" id="ARBA00022989"/>
    </source>
</evidence>
<feature type="domain" description="DUF3817" evidence="7">
    <location>
        <begin position="8"/>
        <end position="93"/>
    </location>
</feature>
<sequence>MLKTPIGKLRLAGLLDGLSLIILICIGMPLKYWMDIPEVVSIVGRIHGGIVIVYGASIIYAAYKTRWNLIWTALCFVVAFIPFGNFFLDRKLEKLDKQYQ</sequence>
<organism evidence="8 9">
    <name type="scientific">Candidatus Pristimantibacillus lignocellulolyticus</name>
    <dbReference type="NCBI Taxonomy" id="2994561"/>
    <lineage>
        <taxon>Bacteria</taxon>
        <taxon>Bacillati</taxon>
        <taxon>Bacillota</taxon>
        <taxon>Bacilli</taxon>
        <taxon>Bacillales</taxon>
        <taxon>Paenibacillaceae</taxon>
        <taxon>Candidatus Pristimantibacillus</taxon>
    </lineage>
</organism>
<name>A0A9J6ZGP3_9BACL</name>
<dbReference type="KEGG" id="plig:NAG76_03315"/>
<keyword evidence="5 6" id="KW-0472">Membrane</keyword>
<dbReference type="AlphaFoldDB" id="A0A9J6ZGP3"/>
<evidence type="ECO:0000256" key="2">
    <source>
        <dbReference type="ARBA" id="ARBA00022475"/>
    </source>
</evidence>
<proteinExistence type="predicted"/>
<evidence type="ECO:0000256" key="5">
    <source>
        <dbReference type="ARBA" id="ARBA00023136"/>
    </source>
</evidence>
<dbReference type="EMBL" id="CP097899">
    <property type="protein sequence ID" value="URN95301.1"/>
    <property type="molecule type" value="Genomic_DNA"/>
</dbReference>
<dbReference type="PANTHER" id="PTHR40077:SF1">
    <property type="entry name" value="MEMBRANE PROTEIN"/>
    <property type="match status" value="1"/>
</dbReference>
<dbReference type="InterPro" id="IPR023845">
    <property type="entry name" value="DUF3817_TM"/>
</dbReference>
<evidence type="ECO:0000259" key="7">
    <source>
        <dbReference type="Pfam" id="PF12823"/>
    </source>
</evidence>
<dbReference type="GO" id="GO:0005886">
    <property type="term" value="C:plasma membrane"/>
    <property type="evidence" value="ECO:0007669"/>
    <property type="project" value="UniProtKB-SubCell"/>
</dbReference>
<gene>
    <name evidence="8" type="ORF">NAG76_03315</name>
</gene>
<comment type="subcellular location">
    <subcellularLocation>
        <location evidence="1">Cell membrane</location>
        <topology evidence="1">Multi-pass membrane protein</topology>
    </subcellularLocation>
</comment>
<keyword evidence="4 6" id="KW-1133">Transmembrane helix</keyword>